<keyword evidence="3" id="KW-1185">Reference proteome</keyword>
<feature type="region of interest" description="Disordered" evidence="1">
    <location>
        <begin position="131"/>
        <end position="172"/>
    </location>
</feature>
<gene>
    <name evidence="2" type="ORF">TNCV_4975971</name>
</gene>
<sequence>MPSIAKKLSLQNVPSAWLTRKLFGRWREKHAGSPRVIRPLTVFHEKPSGISVHLQHHGMVVGGRGWFTASSRYNKSALAEFVTYKKMLTLLCEGESVFKGRPLAYLSDGPNEMTAIALAPNLVTEVSQLVAQPSRGEERTEKEEESQQDDGAREHVRMRALGEDKNKMALAT</sequence>
<proteinExistence type="predicted"/>
<dbReference type="Proteomes" id="UP000887159">
    <property type="component" value="Unassembled WGS sequence"/>
</dbReference>
<evidence type="ECO:0000256" key="1">
    <source>
        <dbReference type="SAM" id="MobiDB-lite"/>
    </source>
</evidence>
<accession>A0A8X6VBF4</accession>
<dbReference type="EMBL" id="BMAU01021309">
    <property type="protein sequence ID" value="GFY12097.1"/>
    <property type="molecule type" value="Genomic_DNA"/>
</dbReference>
<comment type="caution">
    <text evidence="2">The sequence shown here is derived from an EMBL/GenBank/DDBJ whole genome shotgun (WGS) entry which is preliminary data.</text>
</comment>
<evidence type="ECO:0000313" key="2">
    <source>
        <dbReference type="EMBL" id="GFY12097.1"/>
    </source>
</evidence>
<feature type="compositionally biased region" description="Basic and acidic residues" evidence="1">
    <location>
        <begin position="150"/>
        <end position="172"/>
    </location>
</feature>
<dbReference type="AlphaFoldDB" id="A0A8X6VBF4"/>
<protein>
    <submittedName>
        <fullName evidence="2">Uncharacterized protein</fullName>
    </submittedName>
</protein>
<organism evidence="2 3">
    <name type="scientific">Trichonephila clavipes</name>
    <name type="common">Golden silk orbweaver</name>
    <name type="synonym">Nephila clavipes</name>
    <dbReference type="NCBI Taxonomy" id="2585209"/>
    <lineage>
        <taxon>Eukaryota</taxon>
        <taxon>Metazoa</taxon>
        <taxon>Ecdysozoa</taxon>
        <taxon>Arthropoda</taxon>
        <taxon>Chelicerata</taxon>
        <taxon>Arachnida</taxon>
        <taxon>Araneae</taxon>
        <taxon>Araneomorphae</taxon>
        <taxon>Entelegynae</taxon>
        <taxon>Araneoidea</taxon>
        <taxon>Nephilidae</taxon>
        <taxon>Trichonephila</taxon>
    </lineage>
</organism>
<reference evidence="2" key="1">
    <citation type="submission" date="2020-08" db="EMBL/GenBank/DDBJ databases">
        <title>Multicomponent nature underlies the extraordinary mechanical properties of spider dragline silk.</title>
        <authorList>
            <person name="Kono N."/>
            <person name="Nakamura H."/>
            <person name="Mori M."/>
            <person name="Yoshida Y."/>
            <person name="Ohtoshi R."/>
            <person name="Malay A.D."/>
            <person name="Moran D.A.P."/>
            <person name="Tomita M."/>
            <person name="Numata K."/>
            <person name="Arakawa K."/>
        </authorList>
    </citation>
    <scope>NUCLEOTIDE SEQUENCE</scope>
</reference>
<evidence type="ECO:0000313" key="3">
    <source>
        <dbReference type="Proteomes" id="UP000887159"/>
    </source>
</evidence>
<name>A0A8X6VBF4_TRICX</name>